<name>A0ABN9QDD8_9DINO</name>
<dbReference type="Proteomes" id="UP001189429">
    <property type="component" value="Unassembled WGS sequence"/>
</dbReference>
<dbReference type="EMBL" id="CAUYUJ010003113">
    <property type="protein sequence ID" value="CAK0803932.1"/>
    <property type="molecule type" value="Genomic_DNA"/>
</dbReference>
<organism evidence="2 3">
    <name type="scientific">Prorocentrum cordatum</name>
    <dbReference type="NCBI Taxonomy" id="2364126"/>
    <lineage>
        <taxon>Eukaryota</taxon>
        <taxon>Sar</taxon>
        <taxon>Alveolata</taxon>
        <taxon>Dinophyceae</taxon>
        <taxon>Prorocentrales</taxon>
        <taxon>Prorocentraceae</taxon>
        <taxon>Prorocentrum</taxon>
    </lineage>
</organism>
<evidence type="ECO:0000313" key="2">
    <source>
        <dbReference type="EMBL" id="CAK0803932.1"/>
    </source>
</evidence>
<accession>A0ABN9QDD8</accession>
<comment type="caution">
    <text evidence="2">The sequence shown here is derived from an EMBL/GenBank/DDBJ whole genome shotgun (WGS) entry which is preliminary data.</text>
</comment>
<proteinExistence type="predicted"/>
<evidence type="ECO:0000313" key="3">
    <source>
        <dbReference type="Proteomes" id="UP001189429"/>
    </source>
</evidence>
<keyword evidence="3" id="KW-1185">Reference proteome</keyword>
<evidence type="ECO:0000256" key="1">
    <source>
        <dbReference type="SAM" id="SignalP"/>
    </source>
</evidence>
<sequence>MAPARLRAALVLGAIQAASAESNFMYTMMKKTMCSSFKVPFICSGSDKSLGSGGSVGSSDSGSSSKCSGDSCCAGSSCYALPGMGCDSSRGSVRCAGASLPMTAGQCQCKGGNSCSQGTCASGGSSIGSSMMSDLSDLFEEDQQAVHITPEDHSRALALYTGGACLLVVAGLSAGVRKLRRARGSVEGADERELEPRWDLLSQVSSSGE</sequence>
<gene>
    <name evidence="2" type="ORF">PCOR1329_LOCUS10895</name>
</gene>
<keyword evidence="1" id="KW-0732">Signal</keyword>
<protein>
    <submittedName>
        <fullName evidence="2">Uncharacterized protein</fullName>
    </submittedName>
</protein>
<reference evidence="2" key="1">
    <citation type="submission" date="2023-10" db="EMBL/GenBank/DDBJ databases">
        <authorList>
            <person name="Chen Y."/>
            <person name="Shah S."/>
            <person name="Dougan E. K."/>
            <person name="Thang M."/>
            <person name="Chan C."/>
        </authorList>
    </citation>
    <scope>NUCLEOTIDE SEQUENCE [LARGE SCALE GENOMIC DNA]</scope>
</reference>
<feature type="chain" id="PRO_5046924667" evidence="1">
    <location>
        <begin position="21"/>
        <end position="209"/>
    </location>
</feature>
<feature type="signal peptide" evidence="1">
    <location>
        <begin position="1"/>
        <end position="20"/>
    </location>
</feature>